<organism evidence="1 2">
    <name type="scientific">Haemophilus sputorum</name>
    <dbReference type="NCBI Taxonomy" id="1078480"/>
    <lineage>
        <taxon>Bacteria</taxon>
        <taxon>Pseudomonadati</taxon>
        <taxon>Pseudomonadota</taxon>
        <taxon>Gammaproteobacteria</taxon>
        <taxon>Pasteurellales</taxon>
        <taxon>Pasteurellaceae</taxon>
        <taxon>Haemophilus</taxon>
    </lineage>
</organism>
<sequence length="71" mass="8389">MVKPNLLLKLKRVNVILLYTHKNNMPNLKGMQVILDDIERIKCAVEKKAEFISKFSLLKLVIKHQLDYQIR</sequence>
<keyword evidence="2" id="KW-1185">Reference proteome</keyword>
<dbReference type="EMBL" id="QEQG01000002">
    <property type="protein sequence ID" value="RDF12555.1"/>
    <property type="molecule type" value="Genomic_DNA"/>
</dbReference>
<gene>
    <name evidence="1" type="ORF">DPV84_03185</name>
</gene>
<name>A0ABX9HUM2_9PAST</name>
<accession>A0ABX9HUM2</accession>
<protein>
    <submittedName>
        <fullName evidence="1">Uncharacterized protein</fullName>
    </submittedName>
</protein>
<evidence type="ECO:0000313" key="2">
    <source>
        <dbReference type="Proteomes" id="UP000253950"/>
    </source>
</evidence>
<reference evidence="1 2" key="1">
    <citation type="submission" date="2018-05" db="EMBL/GenBank/DDBJ databases">
        <title>Draft Genome Sequences for a Diverse set of 7 Haemophilus Species.</title>
        <authorList>
            <person name="Nichols M."/>
            <person name="Topaz N."/>
            <person name="Wang X."/>
            <person name="Wang X."/>
            <person name="Boxrud D."/>
        </authorList>
    </citation>
    <scope>NUCLEOTIDE SEQUENCE [LARGE SCALE GENOMIC DNA]</scope>
    <source>
        <strain evidence="1 2">C2015005473</strain>
    </source>
</reference>
<evidence type="ECO:0000313" key="1">
    <source>
        <dbReference type="EMBL" id="RDF12555.1"/>
    </source>
</evidence>
<dbReference type="Proteomes" id="UP000253950">
    <property type="component" value="Unassembled WGS sequence"/>
</dbReference>
<proteinExistence type="predicted"/>
<comment type="caution">
    <text evidence="1">The sequence shown here is derived from an EMBL/GenBank/DDBJ whole genome shotgun (WGS) entry which is preliminary data.</text>
</comment>